<feature type="transmembrane region" description="Helical" evidence="1">
    <location>
        <begin position="333"/>
        <end position="350"/>
    </location>
</feature>
<dbReference type="Pfam" id="PF19040">
    <property type="entry name" value="SGNH"/>
    <property type="match status" value="1"/>
</dbReference>
<keyword evidence="1" id="KW-0812">Transmembrane</keyword>
<feature type="transmembrane region" description="Helical" evidence="1">
    <location>
        <begin position="148"/>
        <end position="170"/>
    </location>
</feature>
<evidence type="ECO:0000259" key="4">
    <source>
        <dbReference type="Pfam" id="PF22895"/>
    </source>
</evidence>
<keyword evidence="5" id="KW-0012">Acyltransferase</keyword>
<dbReference type="InterPro" id="IPR002656">
    <property type="entry name" value="Acyl_transf_3_dom"/>
</dbReference>
<dbReference type="PANTHER" id="PTHR23028">
    <property type="entry name" value="ACETYLTRANSFERASE"/>
    <property type="match status" value="1"/>
</dbReference>
<reference evidence="5 6" key="1">
    <citation type="submission" date="2018-06" db="EMBL/GenBank/DDBJ databases">
        <authorList>
            <consortium name="Pathogen Informatics"/>
            <person name="Doyle S."/>
        </authorList>
    </citation>
    <scope>NUCLEOTIDE SEQUENCE [LARGE SCALE GENOMIC DNA]</scope>
    <source>
        <strain evidence="5 6">NCTC7914</strain>
    </source>
</reference>
<dbReference type="InterPro" id="IPR050879">
    <property type="entry name" value="Acyltransferase_3"/>
</dbReference>
<evidence type="ECO:0000259" key="2">
    <source>
        <dbReference type="Pfam" id="PF01757"/>
    </source>
</evidence>
<keyword evidence="1" id="KW-1133">Transmembrane helix</keyword>
<dbReference type="InterPro" id="IPR054288">
    <property type="entry name" value="DUF7024"/>
</dbReference>
<feature type="transmembrane region" description="Helical" evidence="1">
    <location>
        <begin position="44"/>
        <end position="64"/>
    </location>
</feature>
<organism evidence="5 6">
    <name type="scientific">Pseudomonas putida</name>
    <name type="common">Arthrobacter siderocapsulatus</name>
    <dbReference type="NCBI Taxonomy" id="303"/>
    <lineage>
        <taxon>Bacteria</taxon>
        <taxon>Pseudomonadati</taxon>
        <taxon>Pseudomonadota</taxon>
        <taxon>Gammaproteobacteria</taxon>
        <taxon>Pseudomonadales</taxon>
        <taxon>Pseudomonadaceae</taxon>
        <taxon>Pseudomonas</taxon>
    </lineage>
</organism>
<protein>
    <submittedName>
        <fullName evidence="5">O-antigen acetylase, putative</fullName>
        <ecNumber evidence="5">2.3.1.-</ecNumber>
    </submittedName>
</protein>
<feature type="domain" description="DUF7024" evidence="4">
    <location>
        <begin position="695"/>
        <end position="830"/>
    </location>
</feature>
<keyword evidence="1" id="KW-0472">Membrane</keyword>
<dbReference type="PANTHER" id="PTHR23028:SF53">
    <property type="entry name" value="ACYL_TRANSF_3 DOMAIN-CONTAINING PROTEIN"/>
    <property type="match status" value="1"/>
</dbReference>
<evidence type="ECO:0000313" key="6">
    <source>
        <dbReference type="Proteomes" id="UP000254602"/>
    </source>
</evidence>
<evidence type="ECO:0000256" key="1">
    <source>
        <dbReference type="SAM" id="Phobius"/>
    </source>
</evidence>
<evidence type="ECO:0000259" key="3">
    <source>
        <dbReference type="Pfam" id="PF19040"/>
    </source>
</evidence>
<feature type="transmembrane region" description="Helical" evidence="1">
    <location>
        <begin position="240"/>
        <end position="259"/>
    </location>
</feature>
<dbReference type="EMBL" id="UGUY01000001">
    <property type="protein sequence ID" value="SUD66054.1"/>
    <property type="molecule type" value="Genomic_DNA"/>
</dbReference>
<evidence type="ECO:0000313" key="5">
    <source>
        <dbReference type="EMBL" id="SUD66054.1"/>
    </source>
</evidence>
<dbReference type="Pfam" id="PF01757">
    <property type="entry name" value="Acyl_transf_3"/>
    <property type="match status" value="1"/>
</dbReference>
<dbReference type="Proteomes" id="UP000254602">
    <property type="component" value="Unassembled WGS sequence"/>
</dbReference>
<feature type="transmembrane region" description="Helical" evidence="1">
    <location>
        <begin position="292"/>
        <end position="313"/>
    </location>
</feature>
<proteinExistence type="predicted"/>
<keyword evidence="5" id="KW-0808">Transferase</keyword>
<dbReference type="GO" id="GO:0016020">
    <property type="term" value="C:membrane"/>
    <property type="evidence" value="ECO:0007669"/>
    <property type="project" value="TreeGrafter"/>
</dbReference>
<dbReference type="EC" id="2.3.1.-" evidence="5"/>
<feature type="domain" description="Acyltransferase 3" evidence="2">
    <location>
        <begin position="16"/>
        <end position="351"/>
    </location>
</feature>
<dbReference type="GO" id="GO:0016747">
    <property type="term" value="F:acyltransferase activity, transferring groups other than amino-acyl groups"/>
    <property type="evidence" value="ECO:0007669"/>
    <property type="project" value="InterPro"/>
</dbReference>
<feature type="transmembrane region" description="Helical" evidence="1">
    <location>
        <begin position="84"/>
        <end position="103"/>
    </location>
</feature>
<feature type="transmembrane region" description="Helical" evidence="1">
    <location>
        <begin position="176"/>
        <end position="195"/>
    </location>
</feature>
<feature type="transmembrane region" description="Helical" evidence="1">
    <location>
        <begin position="21"/>
        <end position="38"/>
    </location>
</feature>
<accession>A0A379KEY3</accession>
<gene>
    <name evidence="5" type="primary">oatA</name>
    <name evidence="5" type="ORF">NCTC7914_00080</name>
</gene>
<dbReference type="Pfam" id="PF22895">
    <property type="entry name" value="DUF7024"/>
    <property type="match status" value="1"/>
</dbReference>
<feature type="transmembrane region" description="Helical" evidence="1">
    <location>
        <begin position="370"/>
        <end position="389"/>
    </location>
</feature>
<sequence length="845" mass="93145">MIQKVPGQSAHGSYFPYIDGLRALAVLSVVIYHLHTAWLPGGFVGVDVFFVISGFIVSASIANYRSSSFLQFFAFFYARRIKRIFPALIVCLLLTALVSALFIPSSWLSAVNQQTGLYAFLGLSNFILASTGRDYFAPTTEFNPYTHTWSLAVEEQFYLVFPLLYLAWLGGRNTRWRSSALFGIGLLASIAYSAWQSQASPTQAFFLSPGRFWELASGVLLYQFISRKPWDPSVEYAPKVWRTALAVLSVAALLLSFWVSRPERFPMPGALMAVLGTLGIIYSLHQHRELRIMHAVLGSAPMVGIGRISYSLYLWHWPVFVVFRWTYGLDAPVQWFSAVVIAFALAWLSYRFVETPIRQAESVRKLPQSAVIVGGMAVIGISCWVAQGIDNATGRISLSQVAKHSDVWYPDGYPLDPNHPGCVAGPDFNLVGGGVMLGYNPRGCVNPRPLNDSSIYVIGDSHALAYSSMFKQYAIRHATQVNAYNNGGCPFLSLQPERDMDNSDCRGYTDAALADLRTRIKPGDVLFLPSLRLPRFADQWAYFGEDAARARMFGPQADTDRKRAEDFAVSVLKEFTDNGVRVVFEAPKPLYKAPPFRCADWFDKDNPICKPGFEVSRATLEAFRAPVLQSYANIASRLPNVEVWDPFATLCPGENCSAFDGDKPLFLDGDHLSGHGNMKLLPEFTAFMSQRLGRYPATLEQGIALDKNGIPDFLTRLSGFSHVESWGRWTDAKLGTASLTFARPLPRSFILQVDGVAYGPNVGTPVTVKAGGVTRELVFSASRGTHHVAFEGVQGNVIEFIPMSPVSPSSLGASSDQRQLGVGITSIKLQPVDGNQRVQASAGTR</sequence>
<dbReference type="InterPro" id="IPR043968">
    <property type="entry name" value="SGNH"/>
</dbReference>
<feature type="domain" description="SGNH" evidence="3">
    <location>
        <begin position="444"/>
        <end position="685"/>
    </location>
</feature>
<dbReference type="AlphaFoldDB" id="A0A379KEY3"/>
<name>A0A379KEY3_PSEPU</name>
<dbReference type="RefSeq" id="WP_115272932.1">
    <property type="nucleotide sequence ID" value="NZ_JBJDNM010000001.1"/>
</dbReference>
<dbReference type="GO" id="GO:0009103">
    <property type="term" value="P:lipopolysaccharide biosynthetic process"/>
    <property type="evidence" value="ECO:0007669"/>
    <property type="project" value="TreeGrafter"/>
</dbReference>